<feature type="transmembrane region" description="Helical" evidence="7">
    <location>
        <begin position="193"/>
        <end position="211"/>
    </location>
</feature>
<feature type="transmembrane region" description="Helical" evidence="7">
    <location>
        <begin position="12"/>
        <end position="28"/>
    </location>
</feature>
<protein>
    <recommendedName>
        <fullName evidence="7">Post-GPI attachment to proteins factor 3</fullName>
    </recommendedName>
</protein>
<sequence length="371" mass="42764">MTRGVLFSSRFYIFIVILSIGCFIANASEGDNNPAFWYCLQECKFSGCVRVGLTKKSCVVEACHQYNKNVKMPLSLSLTKWSCEDDCKYHCMLATESARRSKPIKYYGKWPFHRVYGAQEIASVIFSLLNLLSHIICVLRLRRFYRKAVAAAASASTNSLSNAQLESAIPRNSSSLSIHASLSARPNDAIRRWFLLSMIHLNAWVWSAVFHVRDVPLTERFDYLSAILVVFFSLYVALMRNLSRHRVYLRTLVQLSILCVFVTHLTYMLYVKFHYSWNVTVCVTVGIIQAAAWLHFCFRTRHPYRYRMLSFIVLLNAATMLELFDFPPIYNKLVDAHALWHAVTVPLTFLFYSFIQGDISYILDQETRASN</sequence>
<comment type="function">
    <text evidence="7">Involved in the lipid remodeling steps of GPI-anchor maturation.</text>
</comment>
<dbReference type="PANTHER" id="PTHR13148">
    <property type="entry name" value="PER1-RELATED"/>
    <property type="match status" value="1"/>
</dbReference>
<feature type="transmembrane region" description="Helical" evidence="7">
    <location>
        <begin position="276"/>
        <end position="296"/>
    </location>
</feature>
<evidence type="ECO:0000313" key="8">
    <source>
        <dbReference type="EMBL" id="CAD8777819.1"/>
    </source>
</evidence>
<feature type="transmembrane region" description="Helical" evidence="7">
    <location>
        <begin position="308"/>
        <end position="326"/>
    </location>
</feature>
<keyword evidence="7" id="KW-0333">Golgi apparatus</keyword>
<proteinExistence type="inferred from homology"/>
<keyword evidence="5 7" id="KW-1133">Transmembrane helix</keyword>
<evidence type="ECO:0000256" key="1">
    <source>
        <dbReference type="ARBA" id="ARBA00004127"/>
    </source>
</evidence>
<dbReference type="AlphaFoldDB" id="A0A7S0VAC8"/>
<keyword evidence="6 7" id="KW-0472">Membrane</keyword>
<dbReference type="PANTHER" id="PTHR13148:SF0">
    <property type="entry name" value="POST-GPI ATTACHMENT TO PROTEINS FACTOR 3"/>
    <property type="match status" value="1"/>
</dbReference>
<dbReference type="PROSITE" id="PS51257">
    <property type="entry name" value="PROKAR_LIPOPROTEIN"/>
    <property type="match status" value="1"/>
</dbReference>
<evidence type="ECO:0000256" key="5">
    <source>
        <dbReference type="ARBA" id="ARBA00022989"/>
    </source>
</evidence>
<reference evidence="8" key="1">
    <citation type="submission" date="2021-01" db="EMBL/GenBank/DDBJ databases">
        <authorList>
            <person name="Corre E."/>
            <person name="Pelletier E."/>
            <person name="Niang G."/>
            <person name="Scheremetjew M."/>
            <person name="Finn R."/>
            <person name="Kale V."/>
            <person name="Holt S."/>
            <person name="Cochrane G."/>
            <person name="Meng A."/>
            <person name="Brown T."/>
            <person name="Cohen L."/>
        </authorList>
    </citation>
    <scope>NUCLEOTIDE SEQUENCE</scope>
    <source>
        <strain evidence="8">SAG 63-3</strain>
    </source>
</reference>
<dbReference type="Pfam" id="PF04080">
    <property type="entry name" value="Per1"/>
    <property type="match status" value="1"/>
</dbReference>
<comment type="subcellular location">
    <subcellularLocation>
        <location evidence="1">Endomembrane system</location>
        <topology evidence="1">Multi-pass membrane protein</topology>
    </subcellularLocation>
    <subcellularLocation>
        <location evidence="7">Golgi apparatus membrane</location>
        <topology evidence="7">Multi-pass membrane protein</topology>
    </subcellularLocation>
</comment>
<feature type="transmembrane region" description="Helical" evidence="7">
    <location>
        <begin position="121"/>
        <end position="139"/>
    </location>
</feature>
<dbReference type="GO" id="GO:0006506">
    <property type="term" value="P:GPI anchor biosynthetic process"/>
    <property type="evidence" value="ECO:0007669"/>
    <property type="project" value="UniProtKB-KW"/>
</dbReference>
<organism evidence="8">
    <name type="scientific">Polytomella parva</name>
    <dbReference type="NCBI Taxonomy" id="51329"/>
    <lineage>
        <taxon>Eukaryota</taxon>
        <taxon>Viridiplantae</taxon>
        <taxon>Chlorophyta</taxon>
        <taxon>core chlorophytes</taxon>
        <taxon>Chlorophyceae</taxon>
        <taxon>CS clade</taxon>
        <taxon>Chlamydomonadales</taxon>
        <taxon>Chlamydomonadaceae</taxon>
        <taxon>Polytomella</taxon>
    </lineage>
</organism>
<keyword evidence="3 7" id="KW-0812">Transmembrane</keyword>
<evidence type="ECO:0000256" key="4">
    <source>
        <dbReference type="ARBA" id="ARBA00022729"/>
    </source>
</evidence>
<evidence type="ECO:0000256" key="3">
    <source>
        <dbReference type="ARBA" id="ARBA00022692"/>
    </source>
</evidence>
<dbReference type="GO" id="GO:0005789">
    <property type="term" value="C:endoplasmic reticulum membrane"/>
    <property type="evidence" value="ECO:0007669"/>
    <property type="project" value="TreeGrafter"/>
</dbReference>
<feature type="transmembrane region" description="Helical" evidence="7">
    <location>
        <begin position="338"/>
        <end position="355"/>
    </location>
</feature>
<dbReference type="GO" id="GO:0016788">
    <property type="term" value="F:hydrolase activity, acting on ester bonds"/>
    <property type="evidence" value="ECO:0007669"/>
    <property type="project" value="TreeGrafter"/>
</dbReference>
<feature type="transmembrane region" description="Helical" evidence="7">
    <location>
        <begin position="223"/>
        <end position="239"/>
    </location>
</feature>
<comment type="similarity">
    <text evidence="7">Belongs to the PGAP3 family.</text>
</comment>
<dbReference type="GO" id="GO:0000139">
    <property type="term" value="C:Golgi membrane"/>
    <property type="evidence" value="ECO:0007669"/>
    <property type="project" value="UniProtKB-SubCell"/>
</dbReference>
<accession>A0A7S0VAC8</accession>
<dbReference type="InterPro" id="IPR007217">
    <property type="entry name" value="Per1-like"/>
</dbReference>
<evidence type="ECO:0000256" key="2">
    <source>
        <dbReference type="ARBA" id="ARBA00022502"/>
    </source>
</evidence>
<gene>
    <name evidence="8" type="ORF">PPAR00522_LOCUS13296</name>
</gene>
<name>A0A7S0VAC8_9CHLO</name>
<dbReference type="EMBL" id="HBFM01020417">
    <property type="protein sequence ID" value="CAD8777819.1"/>
    <property type="molecule type" value="Transcribed_RNA"/>
</dbReference>
<comment type="caution">
    <text evidence="7">Lacks conserved residue(s) required for the propagation of feature annotation.</text>
</comment>
<feature type="transmembrane region" description="Helical" evidence="7">
    <location>
        <begin position="251"/>
        <end position="270"/>
    </location>
</feature>
<keyword evidence="4" id="KW-0732">Signal</keyword>
<evidence type="ECO:0000256" key="7">
    <source>
        <dbReference type="RuleBase" id="RU365066"/>
    </source>
</evidence>
<keyword evidence="2 7" id="KW-0337">GPI-anchor biosynthesis</keyword>
<evidence type="ECO:0000256" key="6">
    <source>
        <dbReference type="ARBA" id="ARBA00023136"/>
    </source>
</evidence>